<feature type="region of interest" description="Disordered" evidence="1">
    <location>
        <begin position="241"/>
        <end position="287"/>
    </location>
</feature>
<reference evidence="2" key="1">
    <citation type="submission" date="2021-01" db="EMBL/GenBank/DDBJ databases">
        <authorList>
            <person name="Corre E."/>
            <person name="Pelletier E."/>
            <person name="Niang G."/>
            <person name="Scheremetjew M."/>
            <person name="Finn R."/>
            <person name="Kale V."/>
            <person name="Holt S."/>
            <person name="Cochrane G."/>
            <person name="Meng A."/>
            <person name="Brown T."/>
            <person name="Cohen L."/>
        </authorList>
    </citation>
    <scope>NUCLEOTIDE SEQUENCE</scope>
    <source>
        <strain evidence="2">SM1012Den-03</strain>
    </source>
</reference>
<dbReference type="AlphaFoldDB" id="A0A7S2LCR7"/>
<evidence type="ECO:0000313" key="2">
    <source>
        <dbReference type="EMBL" id="CAD9601506.1"/>
    </source>
</evidence>
<proteinExistence type="predicted"/>
<sequence>MNSHKNDYVFMVVDENLDVVDESSGSTDESISGSVCVENIRRRLPYELERRLFALVRSANDSTSDIAIYNDRAHGFLPKAPIRREKVVETLAPLWLKRFPPAQFGDSVAYENADDSESITSEELACSAQDIAHKLIEMDARFNTDDRSENWRWMHDQLHELKGDILTMTSDASMISVLGMINLLLGYKDSILITEKWPKLRDRIYSVINEERTPSGTVQAAGSRWTKVKVTLKAKSSLAETGALAKQKRRSSLSHSFQSTTTTERRSSALSNSIKSVTTDVSNMSNL</sequence>
<accession>A0A7S2LCR7</accession>
<dbReference type="EMBL" id="HBGZ01014682">
    <property type="protein sequence ID" value="CAD9601506.1"/>
    <property type="molecule type" value="Transcribed_RNA"/>
</dbReference>
<feature type="compositionally biased region" description="Polar residues" evidence="1">
    <location>
        <begin position="253"/>
        <end position="287"/>
    </location>
</feature>
<evidence type="ECO:0000256" key="1">
    <source>
        <dbReference type="SAM" id="MobiDB-lite"/>
    </source>
</evidence>
<name>A0A7S2LCR7_9STRA</name>
<gene>
    <name evidence="2" type="ORF">SMAR0320_LOCUS10505</name>
</gene>
<organism evidence="2">
    <name type="scientific">Skeletonema marinoi</name>
    <dbReference type="NCBI Taxonomy" id="267567"/>
    <lineage>
        <taxon>Eukaryota</taxon>
        <taxon>Sar</taxon>
        <taxon>Stramenopiles</taxon>
        <taxon>Ochrophyta</taxon>
        <taxon>Bacillariophyta</taxon>
        <taxon>Coscinodiscophyceae</taxon>
        <taxon>Thalassiosirophycidae</taxon>
        <taxon>Thalassiosirales</taxon>
        <taxon>Skeletonemataceae</taxon>
        <taxon>Skeletonema</taxon>
        <taxon>Skeletonema marinoi-dohrnii complex</taxon>
    </lineage>
</organism>
<protein>
    <submittedName>
        <fullName evidence="2">Uncharacterized protein</fullName>
    </submittedName>
</protein>